<organism evidence="4 5">
    <name type="scientific">Paenibacillus agricola</name>
    <dbReference type="NCBI Taxonomy" id="2716264"/>
    <lineage>
        <taxon>Bacteria</taxon>
        <taxon>Bacillati</taxon>
        <taxon>Bacillota</taxon>
        <taxon>Bacilli</taxon>
        <taxon>Bacillales</taxon>
        <taxon>Paenibacillaceae</taxon>
        <taxon>Paenibacillus</taxon>
    </lineage>
</organism>
<feature type="repeat" description="TPR" evidence="3">
    <location>
        <begin position="471"/>
        <end position="504"/>
    </location>
</feature>
<dbReference type="Proteomes" id="UP001165962">
    <property type="component" value="Unassembled WGS sequence"/>
</dbReference>
<dbReference type="InterPro" id="IPR003788">
    <property type="entry name" value="NDUFAF7"/>
</dbReference>
<evidence type="ECO:0000313" key="5">
    <source>
        <dbReference type="Proteomes" id="UP001165962"/>
    </source>
</evidence>
<dbReference type="RefSeq" id="WP_166152011.1">
    <property type="nucleotide sequence ID" value="NZ_JAAOIW010000006.1"/>
</dbReference>
<keyword evidence="5" id="KW-1185">Reference proteome</keyword>
<sequence>MTNNEKPVYRFSEAPIWELQRAYYEEQGIQAWQREEVPQYITSNPAIATSYAEMIMGFLQDRARLGYTSEPVTIVELGAGSGRLAFHILKELSELMDYAGIELPPFCYVMSDLAMANVAYWQQHPSLKPFAQQGVLDFAQFDAVHDTELSLKQAGTRIGVGDLQQPLLVIANYFFDSIPQELLYVDEGQIYECDISLEFPAGAADLKPAELLGQVIPAYHYRRAAEYEQESYPYREVIKLYQQKLEDSHVLFPAVGLSCLARLGRLSQAGFVLLTADKGDHRLENWEFANAPKLIHHGSFSLEANYHAIQHVMQQQGALTLFTKHHYRNLNVGCILMLQQPMGYANTRLAYRRFVERFGPDDFFNLKAWFEEYCDQLELPQLYAFWRLSGYDAQTFLRSAKRFIELLLAGNEHQIEDIRNGMHVMWEGYYPMQEDYDLALDCATVLYQIDMFDDALFFFEHSLFSGFGQDPATLYSMAICFYEVGKEESAAEYANHALAMDPEHEGALALLALMQG</sequence>
<dbReference type="InterPro" id="IPR011990">
    <property type="entry name" value="TPR-like_helical_dom_sf"/>
</dbReference>
<protein>
    <submittedName>
        <fullName evidence="4">Tetratricopeptide repeat protein</fullName>
    </submittedName>
</protein>
<dbReference type="Gene3D" id="1.25.40.10">
    <property type="entry name" value="Tetratricopeptide repeat domain"/>
    <property type="match status" value="1"/>
</dbReference>
<evidence type="ECO:0000256" key="2">
    <source>
        <dbReference type="ARBA" id="ARBA00022679"/>
    </source>
</evidence>
<dbReference type="Pfam" id="PF02636">
    <property type="entry name" value="Methyltransf_28"/>
    <property type="match status" value="1"/>
</dbReference>
<keyword evidence="1" id="KW-0489">Methyltransferase</keyword>
<dbReference type="EMBL" id="JAAOIW010000006">
    <property type="protein sequence ID" value="NHN31716.1"/>
    <property type="molecule type" value="Genomic_DNA"/>
</dbReference>
<dbReference type="InterPro" id="IPR029063">
    <property type="entry name" value="SAM-dependent_MTases_sf"/>
</dbReference>
<dbReference type="InterPro" id="IPR038375">
    <property type="entry name" value="NDUFAF7_sf"/>
</dbReference>
<name>A0ABX0J7D9_9BACL</name>
<comment type="caution">
    <text evidence="4">The sequence shown here is derived from an EMBL/GenBank/DDBJ whole genome shotgun (WGS) entry which is preliminary data.</text>
</comment>
<dbReference type="Gene3D" id="3.40.50.12710">
    <property type="match status" value="1"/>
</dbReference>
<dbReference type="SUPFAM" id="SSF48452">
    <property type="entry name" value="TPR-like"/>
    <property type="match status" value="1"/>
</dbReference>
<evidence type="ECO:0000313" key="4">
    <source>
        <dbReference type="EMBL" id="NHN31716.1"/>
    </source>
</evidence>
<proteinExistence type="predicted"/>
<gene>
    <name evidence="4" type="ORF">G9U52_17930</name>
</gene>
<dbReference type="PROSITE" id="PS50005">
    <property type="entry name" value="TPR"/>
    <property type="match status" value="1"/>
</dbReference>
<evidence type="ECO:0000256" key="3">
    <source>
        <dbReference type="PROSITE-ProRule" id="PRU00339"/>
    </source>
</evidence>
<evidence type="ECO:0000256" key="1">
    <source>
        <dbReference type="ARBA" id="ARBA00022603"/>
    </source>
</evidence>
<reference evidence="4" key="1">
    <citation type="submission" date="2020-03" db="EMBL/GenBank/DDBJ databases">
        <title>Draft sequencing of Paenibacilllus sp. S3N08.</title>
        <authorList>
            <person name="Kim D.-U."/>
        </authorList>
    </citation>
    <scope>NUCLEOTIDE SEQUENCE</scope>
    <source>
        <strain evidence="4">S3N08</strain>
    </source>
</reference>
<dbReference type="InterPro" id="IPR019734">
    <property type="entry name" value="TPR_rpt"/>
</dbReference>
<keyword evidence="3" id="KW-0802">TPR repeat</keyword>
<accession>A0ABX0J7D9</accession>
<dbReference type="SUPFAM" id="SSF53335">
    <property type="entry name" value="S-adenosyl-L-methionine-dependent methyltransferases"/>
    <property type="match status" value="1"/>
</dbReference>
<keyword evidence="2" id="KW-0808">Transferase</keyword>